<keyword evidence="12" id="KW-0406">Ion transport</keyword>
<dbReference type="InterPro" id="IPR011333">
    <property type="entry name" value="SKP1/BTB/POZ_sf"/>
</dbReference>
<feature type="transmembrane region" description="Helical" evidence="25">
    <location>
        <begin position="373"/>
        <end position="394"/>
    </location>
</feature>
<dbReference type="STRING" id="9838.ENSCDRP00005004405"/>
<evidence type="ECO:0000259" key="26">
    <source>
        <dbReference type="SMART" id="SM00140"/>
    </source>
</evidence>
<dbReference type="InterPro" id="IPR027359">
    <property type="entry name" value="Volt_channel_dom_sf"/>
</dbReference>
<evidence type="ECO:0000256" key="16">
    <source>
        <dbReference type="ARBA" id="ARBA00023180"/>
    </source>
</evidence>
<dbReference type="Proteomes" id="UP000299084">
    <property type="component" value="Unassembled WGS sequence"/>
</dbReference>
<dbReference type="FunFam" id="1.20.120.350:FF:000028">
    <property type="entry name" value="Potassium voltage-gated channel subfamily a member"/>
    <property type="match status" value="1"/>
</dbReference>
<dbReference type="InterPro" id="IPR003972">
    <property type="entry name" value="K_chnl_volt-dep_Kv1"/>
</dbReference>
<keyword evidence="7" id="KW-0631">Potassium channel</keyword>
<dbReference type="PRINTS" id="PR01491">
    <property type="entry name" value="KVCHANNEL"/>
</dbReference>
<dbReference type="InterPro" id="IPR003968">
    <property type="entry name" value="K_chnl_volt-dep_Kv"/>
</dbReference>
<keyword evidence="9" id="KW-0630">Potassium</keyword>
<dbReference type="InterPro" id="IPR002072">
    <property type="entry name" value="Nerve_growth_factor-rel"/>
</dbReference>
<accession>A0A5N4DTB0</accession>
<dbReference type="InterPro" id="IPR029034">
    <property type="entry name" value="Cystine-knot_cytokine"/>
</dbReference>
<evidence type="ECO:0000256" key="24">
    <source>
        <dbReference type="ARBA" id="ARBA00079419"/>
    </source>
</evidence>
<evidence type="ECO:0000256" key="6">
    <source>
        <dbReference type="ARBA" id="ARBA00022729"/>
    </source>
</evidence>
<dbReference type="InterPro" id="IPR028325">
    <property type="entry name" value="VG_K_chnl"/>
</dbReference>
<comment type="similarity">
    <text evidence="2">Belongs to the NGF-beta family.</text>
</comment>
<evidence type="ECO:0000256" key="1">
    <source>
        <dbReference type="ARBA" id="ARBA00004141"/>
    </source>
</evidence>
<keyword evidence="29" id="KW-1185">Reference proteome</keyword>
<evidence type="ECO:0000256" key="17">
    <source>
        <dbReference type="ARBA" id="ARBA00023288"/>
    </source>
</evidence>
<evidence type="ECO:0000256" key="9">
    <source>
        <dbReference type="ARBA" id="ARBA00022958"/>
    </source>
</evidence>
<name>A0A5N4DTB0_CAMDR</name>
<dbReference type="FunFam" id="3.30.710.10:FF:000122">
    <property type="entry name" value="potassium voltage-gated channel subfamily A member 7"/>
    <property type="match status" value="1"/>
</dbReference>
<dbReference type="SUPFAM" id="SSF57501">
    <property type="entry name" value="Cystine-knot cytokines"/>
    <property type="match status" value="1"/>
</dbReference>
<comment type="similarity">
    <text evidence="20">Belongs to the potassium channel family. A (Shaker) (TC 1.A.1.2) subfamily. Kv1.7/KCNA7 sub-subfamily.</text>
</comment>
<dbReference type="Gene3D" id="3.30.710.10">
    <property type="entry name" value="Potassium Channel Kv1.1, Chain A"/>
    <property type="match status" value="1"/>
</dbReference>
<dbReference type="InterPro" id="IPR000210">
    <property type="entry name" value="BTB/POZ_dom"/>
</dbReference>
<keyword evidence="17" id="KW-0449">Lipoprotein</keyword>
<dbReference type="PROSITE" id="PS00248">
    <property type="entry name" value="NGF_1"/>
    <property type="match status" value="1"/>
</dbReference>
<dbReference type="InterPro" id="IPR003131">
    <property type="entry name" value="T1-type_BTB"/>
</dbReference>
<dbReference type="SMART" id="SM00140">
    <property type="entry name" value="NGF"/>
    <property type="match status" value="1"/>
</dbReference>
<dbReference type="AlphaFoldDB" id="A0A5N4DTB0"/>
<evidence type="ECO:0000256" key="12">
    <source>
        <dbReference type="ARBA" id="ARBA00023065"/>
    </source>
</evidence>
<evidence type="ECO:0000313" key="29">
    <source>
        <dbReference type="Proteomes" id="UP000299084"/>
    </source>
</evidence>
<comment type="caution">
    <text evidence="28">The sequence shown here is derived from an EMBL/GenBank/DDBJ whole genome shotgun (WGS) entry which is preliminary data.</text>
</comment>
<dbReference type="Pfam" id="PF02214">
    <property type="entry name" value="BTB_2"/>
    <property type="match status" value="1"/>
</dbReference>
<feature type="transmembrane region" description="Helical" evidence="25">
    <location>
        <begin position="144"/>
        <end position="165"/>
    </location>
</feature>
<evidence type="ECO:0000256" key="7">
    <source>
        <dbReference type="ARBA" id="ARBA00022826"/>
    </source>
</evidence>
<dbReference type="Gene3D" id="1.10.287.70">
    <property type="match status" value="1"/>
</dbReference>
<dbReference type="Pfam" id="PF00520">
    <property type="entry name" value="Ion_trans"/>
    <property type="match status" value="1"/>
</dbReference>
<proteinExistence type="inferred from homology"/>
<evidence type="ECO:0000256" key="8">
    <source>
        <dbReference type="ARBA" id="ARBA00022882"/>
    </source>
</evidence>
<dbReference type="PROSITE" id="PS50270">
    <property type="entry name" value="NGF_2"/>
    <property type="match status" value="1"/>
</dbReference>
<dbReference type="InterPro" id="IPR005821">
    <property type="entry name" value="Ion_trans_dom"/>
</dbReference>
<dbReference type="GO" id="GO:0051260">
    <property type="term" value="P:protein homooligomerization"/>
    <property type="evidence" value="ECO:0007669"/>
    <property type="project" value="InterPro"/>
</dbReference>
<keyword evidence="8" id="KW-0851">Voltage-gated channel</keyword>
<dbReference type="PRINTS" id="PR01496">
    <property type="entry name" value="SHAKERCHANEL"/>
</dbReference>
<evidence type="ECO:0000256" key="13">
    <source>
        <dbReference type="ARBA" id="ARBA00023136"/>
    </source>
</evidence>
<dbReference type="Pfam" id="PF00243">
    <property type="entry name" value="NGF"/>
    <property type="match status" value="1"/>
</dbReference>
<dbReference type="SUPFAM" id="SSF81324">
    <property type="entry name" value="Voltage-gated potassium channels"/>
    <property type="match status" value="1"/>
</dbReference>
<evidence type="ECO:0000256" key="10">
    <source>
        <dbReference type="ARBA" id="ARBA00022989"/>
    </source>
</evidence>
<sequence>MEPRCPPPCGCCERLVLNVAGLRFETRARTLGRFPDTLLGDPVRRSRFYDGARREYFFDRHRPSFDAVLYYYQSGGRLRRPAHVPLDVFLEEVAFYGLGAAALARLREDEGCPLPSERPLPRRAFARQLWLLFEFPESSQAARVLAVVSVLVILVSIVVFCLETLPDFRDDRDNPGLAAVAAAGPFPARLNGSSPVPGPTPRLPFDDPFFVVETLCICWFSFELLVRLATCPSKTAFFKNVMNLIDFVAILPYFVALGTELARQRGVGQPAMSLAILRVIRLVRVFRIFKLSRHSKGLQILGQTLRASMRELGLLIFFLFIGVVLFSSAVYFAEVDRADSHFTSIPESFWWAVVTMTTVGYGDMAPVTVGGKIVGSLCAIAGVLTISLPVPVIVSNFSYFYHRETEGEEAGMFSHVDTQPCGPLEGKVNGGLVDREVLSEMLPHPSGSLPILLLFLLPSVPMEPHPPPSPLPPFPAPEWDLLSPRVALSRGTPTGPPLLFLLEAGAFGEPAGSPANRSRRGVSETAPASRRGELAVCDAVSGWVTDRRTAVDLRGREVEVLGEVPAAGGSPLRQYFFETRCKADSTGEGGPGGDGGGCRGVDRRHWMSECKAKQSYVRALTTDAQGRVGWRWIRIDTACVCTLLSRTGRA</sequence>
<feature type="domain" description="Nerve growth factor-related" evidence="26">
    <location>
        <begin position="529"/>
        <end position="642"/>
    </location>
</feature>
<evidence type="ECO:0000256" key="3">
    <source>
        <dbReference type="ARBA" id="ARBA00022448"/>
    </source>
</evidence>
<feature type="transmembrane region" description="Helical" evidence="25">
    <location>
        <begin position="312"/>
        <end position="333"/>
    </location>
</feature>
<evidence type="ECO:0000256" key="15">
    <source>
        <dbReference type="ARBA" id="ARBA00023157"/>
    </source>
</evidence>
<dbReference type="GO" id="GO:0008083">
    <property type="term" value="F:growth factor activity"/>
    <property type="evidence" value="ECO:0007669"/>
    <property type="project" value="UniProtKB-KW"/>
</dbReference>
<protein>
    <recommendedName>
        <fullName evidence="23">Potassium voltage-gated channel subfamily A member 7</fullName>
    </recommendedName>
    <alternativeName>
        <fullName evidence="24">Voltage-gated potassium channel subunit Kv1.7</fullName>
    </alternativeName>
</protein>
<gene>
    <name evidence="28" type="ORF">Cadr_000012004</name>
</gene>
<dbReference type="SUPFAM" id="SSF54695">
    <property type="entry name" value="POZ domain"/>
    <property type="match status" value="1"/>
</dbReference>
<dbReference type="PANTHER" id="PTHR11537:SF155">
    <property type="entry name" value="POTASSIUM VOLTAGE-GATED CHANNEL SUBFAMILY A MEMBER 7"/>
    <property type="match status" value="1"/>
</dbReference>
<evidence type="ECO:0000256" key="22">
    <source>
        <dbReference type="ARBA" id="ARBA00066280"/>
    </source>
</evidence>
<evidence type="ECO:0000256" key="19">
    <source>
        <dbReference type="ARBA" id="ARBA00034430"/>
    </source>
</evidence>
<evidence type="ECO:0000256" key="4">
    <source>
        <dbReference type="ARBA" id="ARBA00022538"/>
    </source>
</evidence>
<comment type="subcellular location">
    <subcellularLocation>
        <location evidence="1">Membrane</location>
        <topology evidence="1">Multi-pass membrane protein</topology>
    </subcellularLocation>
</comment>
<dbReference type="CDD" id="cd18408">
    <property type="entry name" value="BTB_POZ_KCNA7"/>
    <property type="match status" value="1"/>
</dbReference>
<dbReference type="GO" id="GO:0008076">
    <property type="term" value="C:voltage-gated potassium channel complex"/>
    <property type="evidence" value="ECO:0007669"/>
    <property type="project" value="InterPro"/>
</dbReference>
<evidence type="ECO:0000256" key="5">
    <source>
        <dbReference type="ARBA" id="ARBA00022692"/>
    </source>
</evidence>
<dbReference type="GO" id="GO:0005251">
    <property type="term" value="F:delayed rectifier potassium channel activity"/>
    <property type="evidence" value="ECO:0007669"/>
    <property type="project" value="TreeGrafter"/>
</dbReference>
<evidence type="ECO:0000256" key="2">
    <source>
        <dbReference type="ARBA" id="ARBA00010783"/>
    </source>
</evidence>
<comment type="catalytic activity">
    <reaction evidence="19">
        <text>K(+)(in) = K(+)(out)</text>
        <dbReference type="Rhea" id="RHEA:29463"/>
        <dbReference type="ChEBI" id="CHEBI:29103"/>
    </reaction>
</comment>
<evidence type="ECO:0000256" key="14">
    <source>
        <dbReference type="ARBA" id="ARBA00023139"/>
    </source>
</evidence>
<evidence type="ECO:0000313" key="28">
    <source>
        <dbReference type="EMBL" id="KAB1274408.1"/>
    </source>
</evidence>
<dbReference type="FunFam" id="2.10.90.10:FF:000002">
    <property type="entry name" value="Brain-derived neurotrophic factor"/>
    <property type="match status" value="1"/>
</dbReference>
<dbReference type="Gene3D" id="1.20.120.350">
    <property type="entry name" value="Voltage-gated potassium channels. Chain C"/>
    <property type="match status" value="1"/>
</dbReference>
<dbReference type="InterPro" id="IPR019846">
    <property type="entry name" value="Nerve_growth_factor_CS"/>
</dbReference>
<dbReference type="InterPro" id="IPR048219">
    <property type="entry name" value="KCNA7_BTB_POZ"/>
</dbReference>
<keyword evidence="3" id="KW-0813">Transport</keyword>
<dbReference type="EMBL" id="JWIN03000009">
    <property type="protein sequence ID" value="KAB1274408.1"/>
    <property type="molecule type" value="Genomic_DNA"/>
</dbReference>
<dbReference type="SMART" id="SM00225">
    <property type="entry name" value="BTB"/>
    <property type="match status" value="1"/>
</dbReference>
<keyword evidence="5 25" id="KW-0812">Transmembrane</keyword>
<evidence type="ECO:0000256" key="20">
    <source>
        <dbReference type="ARBA" id="ARBA00061166"/>
    </source>
</evidence>
<keyword evidence="16" id="KW-0325">Glycoprotein</keyword>
<organism evidence="28 29">
    <name type="scientific">Camelus dromedarius</name>
    <name type="common">Dromedary</name>
    <name type="synonym">Arabian camel</name>
    <dbReference type="NCBI Taxonomy" id="9838"/>
    <lineage>
        <taxon>Eukaryota</taxon>
        <taxon>Metazoa</taxon>
        <taxon>Chordata</taxon>
        <taxon>Craniata</taxon>
        <taxon>Vertebrata</taxon>
        <taxon>Euteleostomi</taxon>
        <taxon>Mammalia</taxon>
        <taxon>Eutheria</taxon>
        <taxon>Laurasiatheria</taxon>
        <taxon>Artiodactyla</taxon>
        <taxon>Tylopoda</taxon>
        <taxon>Camelidae</taxon>
        <taxon>Camelus</taxon>
    </lineage>
</organism>
<dbReference type="FunFam" id="1.10.287.70:FF:000002">
    <property type="entry name" value="Potassium voltage-gated channel subfamily a member"/>
    <property type="match status" value="1"/>
</dbReference>
<keyword evidence="13 25" id="KW-0472">Membrane</keyword>
<keyword evidence="10 25" id="KW-1133">Transmembrane helix</keyword>
<dbReference type="PRINTS" id="PR00169">
    <property type="entry name" value="KCHANNEL"/>
</dbReference>
<evidence type="ECO:0000256" key="21">
    <source>
        <dbReference type="ARBA" id="ARBA00063523"/>
    </source>
</evidence>
<keyword evidence="14" id="KW-0564">Palmitate</keyword>
<evidence type="ECO:0000256" key="18">
    <source>
        <dbReference type="ARBA" id="ARBA00023303"/>
    </source>
</evidence>
<reference evidence="28 29" key="1">
    <citation type="journal article" date="2019" name="Mol. Ecol. Resour.">
        <title>Improving Illumina assemblies with Hi-C and long reads: an example with the North African dromedary.</title>
        <authorList>
            <person name="Elbers J.P."/>
            <person name="Rogers M.F."/>
            <person name="Perelman P.L."/>
            <person name="Proskuryakova A.A."/>
            <person name="Serdyukova N.A."/>
            <person name="Johnson W.E."/>
            <person name="Horin P."/>
            <person name="Corander J."/>
            <person name="Murphy D."/>
            <person name="Burger P.A."/>
        </authorList>
    </citation>
    <scope>NUCLEOTIDE SEQUENCE [LARGE SCALE GENOMIC DNA]</scope>
    <source>
        <strain evidence="28">Drom800</strain>
        <tissue evidence="28">Blood</tissue>
    </source>
</reference>
<evidence type="ECO:0000256" key="11">
    <source>
        <dbReference type="ARBA" id="ARBA00023030"/>
    </source>
</evidence>
<keyword evidence="4" id="KW-0633">Potassium transport</keyword>
<dbReference type="GO" id="GO:0001508">
    <property type="term" value="P:action potential"/>
    <property type="evidence" value="ECO:0007669"/>
    <property type="project" value="TreeGrafter"/>
</dbReference>
<keyword evidence="11" id="KW-0339">Growth factor</keyword>
<keyword evidence="18" id="KW-0407">Ion channel</keyword>
<keyword evidence="6" id="KW-0732">Signal</keyword>
<comment type="subunit">
    <text evidence="22">Homotetramer and heterotetramer of potassium channel proteins. Interacts with KCNAB1 and KCNAB2. Interacts with DLG1, DLG2 and DLG4 via their PDZ domains. Interacts with SIGMAR1. Detected in a complex with KCNA1. Interacts with KCNA2. Part of a complex containing KCNA1, KCNAB1 and LGI1. Interacts (via cytoplasmic N-terminal domain) with KCNRG.</text>
</comment>
<feature type="domain" description="BTB" evidence="27">
    <location>
        <begin position="13"/>
        <end position="113"/>
    </location>
</feature>
<keyword evidence="15" id="KW-1015">Disulfide bond</keyword>
<evidence type="ECO:0000256" key="23">
    <source>
        <dbReference type="ARBA" id="ARBA00074362"/>
    </source>
</evidence>
<dbReference type="Gene3D" id="2.10.90.10">
    <property type="entry name" value="Cystine-knot cytokines"/>
    <property type="match status" value="1"/>
</dbReference>
<comment type="subunit">
    <text evidence="21">Heterotetramer of potassium channel proteins.</text>
</comment>
<evidence type="ECO:0000256" key="25">
    <source>
        <dbReference type="SAM" id="Phobius"/>
    </source>
</evidence>
<evidence type="ECO:0000259" key="27">
    <source>
        <dbReference type="SMART" id="SM00225"/>
    </source>
</evidence>
<dbReference type="PANTHER" id="PTHR11537">
    <property type="entry name" value="VOLTAGE-GATED POTASSIUM CHANNEL"/>
    <property type="match status" value="1"/>
</dbReference>
<dbReference type="GO" id="GO:0005576">
    <property type="term" value="C:extracellular region"/>
    <property type="evidence" value="ECO:0007669"/>
    <property type="project" value="UniProtKB-ARBA"/>
</dbReference>